<sequence length="211" mass="24173">MAAPPDITCTNLTGTFVMNKTLSDDVDAMLTLQGLSWFTRHAIRLATVVITIKEYKPDAFYHIDATSVASGLATTQENRILDWQTRDHADRIFGKVEGKSRMWKTGELSMEGPGSEEDAAFLRAEMLKDGHTPTKYLDDEHVQSWVINVDGGEWIAEQTWGFEEVNDERRHTRRVVVWKKGNVERVRLVYDFRGKEEDDEDDEDDEALAYE</sequence>
<dbReference type="InterPro" id="IPR053037">
    <property type="entry name" value="Pericyclase_pydY-like"/>
</dbReference>
<dbReference type="AlphaFoldDB" id="W9Y817"/>
<protein>
    <submittedName>
        <fullName evidence="1">Uncharacterized protein</fullName>
    </submittedName>
</protein>
<dbReference type="eggNOG" id="ENOG502S22D">
    <property type="taxonomic scope" value="Eukaryota"/>
</dbReference>
<evidence type="ECO:0000313" key="2">
    <source>
        <dbReference type="Proteomes" id="UP000019484"/>
    </source>
</evidence>
<keyword evidence="2" id="KW-1185">Reference proteome</keyword>
<gene>
    <name evidence="1" type="ORF">A1O1_05725</name>
</gene>
<name>W9Y817_9EURO</name>
<dbReference type="OrthoDB" id="425354at2759"/>
<dbReference type="Proteomes" id="UP000019484">
    <property type="component" value="Unassembled WGS sequence"/>
</dbReference>
<dbReference type="RefSeq" id="XP_007724799.1">
    <property type="nucleotide sequence ID" value="XM_007726609.1"/>
</dbReference>
<dbReference type="PANTHER" id="PTHR38115:SF1">
    <property type="entry name" value="LIPOCALIN-LIKE DOMAIN-CONTAINING PROTEIN"/>
    <property type="match status" value="1"/>
</dbReference>
<reference evidence="1 2" key="1">
    <citation type="submission" date="2013-03" db="EMBL/GenBank/DDBJ databases">
        <title>The Genome Sequence of Capronia coronata CBS 617.96.</title>
        <authorList>
            <consortium name="The Broad Institute Genomics Platform"/>
            <person name="Cuomo C."/>
            <person name="de Hoog S."/>
            <person name="Gorbushina A."/>
            <person name="Walker B."/>
            <person name="Young S.K."/>
            <person name="Zeng Q."/>
            <person name="Gargeya S."/>
            <person name="Fitzgerald M."/>
            <person name="Haas B."/>
            <person name="Abouelleil A."/>
            <person name="Allen A.W."/>
            <person name="Alvarado L."/>
            <person name="Arachchi H.M."/>
            <person name="Berlin A.M."/>
            <person name="Chapman S.B."/>
            <person name="Gainer-Dewar J."/>
            <person name="Goldberg J."/>
            <person name="Griggs A."/>
            <person name="Gujja S."/>
            <person name="Hansen M."/>
            <person name="Howarth C."/>
            <person name="Imamovic A."/>
            <person name="Ireland A."/>
            <person name="Larimer J."/>
            <person name="McCowan C."/>
            <person name="Murphy C."/>
            <person name="Pearson M."/>
            <person name="Poon T.W."/>
            <person name="Priest M."/>
            <person name="Roberts A."/>
            <person name="Saif S."/>
            <person name="Shea T."/>
            <person name="Sisk P."/>
            <person name="Sykes S."/>
            <person name="Wortman J."/>
            <person name="Nusbaum C."/>
            <person name="Birren B."/>
        </authorList>
    </citation>
    <scope>NUCLEOTIDE SEQUENCE [LARGE SCALE GENOMIC DNA]</scope>
    <source>
        <strain evidence="1 2">CBS 617.96</strain>
    </source>
</reference>
<organism evidence="1 2">
    <name type="scientific">Capronia coronata CBS 617.96</name>
    <dbReference type="NCBI Taxonomy" id="1182541"/>
    <lineage>
        <taxon>Eukaryota</taxon>
        <taxon>Fungi</taxon>
        <taxon>Dikarya</taxon>
        <taxon>Ascomycota</taxon>
        <taxon>Pezizomycotina</taxon>
        <taxon>Eurotiomycetes</taxon>
        <taxon>Chaetothyriomycetidae</taxon>
        <taxon>Chaetothyriales</taxon>
        <taxon>Herpotrichiellaceae</taxon>
        <taxon>Capronia</taxon>
    </lineage>
</organism>
<comment type="caution">
    <text evidence="1">The sequence shown here is derived from an EMBL/GenBank/DDBJ whole genome shotgun (WGS) entry which is preliminary data.</text>
</comment>
<dbReference type="GeneID" id="19160598"/>
<accession>W9Y817</accession>
<proteinExistence type="predicted"/>
<evidence type="ECO:0000313" key="1">
    <source>
        <dbReference type="EMBL" id="EXJ85361.1"/>
    </source>
</evidence>
<dbReference type="HOGENOM" id="CLU_088979_0_0_1"/>
<dbReference type="EMBL" id="AMWN01000005">
    <property type="protein sequence ID" value="EXJ85361.1"/>
    <property type="molecule type" value="Genomic_DNA"/>
</dbReference>
<dbReference type="PANTHER" id="PTHR38115">
    <property type="entry name" value="LIPOCALIN-LIKE DOMAIN-CONTAINING PROTEIN"/>
    <property type="match status" value="1"/>
</dbReference>